<name>A0A2M4B510_9DIPT</name>
<feature type="signal peptide" evidence="1">
    <location>
        <begin position="1"/>
        <end position="24"/>
    </location>
</feature>
<protein>
    <submittedName>
        <fullName evidence="2">Putative secreted protein</fullName>
    </submittedName>
</protein>
<organism evidence="2">
    <name type="scientific">Anopheles triannulatus</name>
    <dbReference type="NCBI Taxonomy" id="58253"/>
    <lineage>
        <taxon>Eukaryota</taxon>
        <taxon>Metazoa</taxon>
        <taxon>Ecdysozoa</taxon>
        <taxon>Arthropoda</taxon>
        <taxon>Hexapoda</taxon>
        <taxon>Insecta</taxon>
        <taxon>Pterygota</taxon>
        <taxon>Neoptera</taxon>
        <taxon>Endopterygota</taxon>
        <taxon>Diptera</taxon>
        <taxon>Nematocera</taxon>
        <taxon>Culicoidea</taxon>
        <taxon>Culicidae</taxon>
        <taxon>Anophelinae</taxon>
        <taxon>Anopheles</taxon>
    </lineage>
</organism>
<keyword evidence="1" id="KW-0732">Signal</keyword>
<dbReference type="EMBL" id="GGFK01014828">
    <property type="protein sequence ID" value="MBW48149.1"/>
    <property type="molecule type" value="Transcribed_RNA"/>
</dbReference>
<accession>A0A2M4B510</accession>
<proteinExistence type="predicted"/>
<feature type="chain" id="PRO_5014636788" evidence="1">
    <location>
        <begin position="25"/>
        <end position="96"/>
    </location>
</feature>
<evidence type="ECO:0000313" key="2">
    <source>
        <dbReference type="EMBL" id="MBW48149.1"/>
    </source>
</evidence>
<evidence type="ECO:0000256" key="1">
    <source>
        <dbReference type="SAM" id="SignalP"/>
    </source>
</evidence>
<dbReference type="AlphaFoldDB" id="A0A2M4B510"/>
<reference evidence="2" key="1">
    <citation type="submission" date="2018-01" db="EMBL/GenBank/DDBJ databases">
        <title>An insight into the sialome of Amazonian anophelines.</title>
        <authorList>
            <person name="Ribeiro J.M."/>
            <person name="Scarpassa V."/>
            <person name="Calvo E."/>
        </authorList>
    </citation>
    <scope>NUCLEOTIDE SEQUENCE</scope>
    <source>
        <tissue evidence="2">Salivary glands</tissue>
    </source>
</reference>
<sequence length="96" mass="9480">MLPTPALPLPPLLLPLLLPFGAMAGDLPPTPLLPPPPLTCGDAPDGCCGLLLRGGASGCACCCCCGEETPNSLSCAANLSKSSGRLGGSTGLKKFC</sequence>